<accession>A0A6J4T2A7</accession>
<dbReference type="EC" id="2.4.2.14" evidence="2"/>
<dbReference type="EMBL" id="CADCVV010000159">
    <property type="protein sequence ID" value="CAA9511452.1"/>
    <property type="molecule type" value="Genomic_DNA"/>
</dbReference>
<feature type="region of interest" description="Disordered" evidence="1">
    <location>
        <begin position="39"/>
        <end position="200"/>
    </location>
</feature>
<feature type="region of interest" description="Disordered" evidence="1">
    <location>
        <begin position="262"/>
        <end position="400"/>
    </location>
</feature>
<feature type="compositionally biased region" description="Basic residues" evidence="1">
    <location>
        <begin position="285"/>
        <end position="296"/>
    </location>
</feature>
<reference evidence="2" key="1">
    <citation type="submission" date="2020-02" db="EMBL/GenBank/DDBJ databases">
        <authorList>
            <person name="Meier V. D."/>
        </authorList>
    </citation>
    <scope>NUCLEOTIDE SEQUENCE</scope>
    <source>
        <strain evidence="2">AVDCRST_MAG17</strain>
    </source>
</reference>
<organism evidence="2">
    <name type="scientific">uncultured Solirubrobacterales bacterium</name>
    <dbReference type="NCBI Taxonomy" id="768556"/>
    <lineage>
        <taxon>Bacteria</taxon>
        <taxon>Bacillati</taxon>
        <taxon>Actinomycetota</taxon>
        <taxon>Thermoleophilia</taxon>
        <taxon>Solirubrobacterales</taxon>
        <taxon>environmental samples</taxon>
    </lineage>
</organism>
<gene>
    <name evidence="2" type="ORF">AVDCRST_MAG17-2030</name>
</gene>
<dbReference type="AlphaFoldDB" id="A0A6J4T2A7"/>
<proteinExistence type="predicted"/>
<dbReference type="GO" id="GO:0004044">
    <property type="term" value="F:amidophosphoribosyltransferase activity"/>
    <property type="evidence" value="ECO:0007669"/>
    <property type="project" value="UniProtKB-EC"/>
</dbReference>
<feature type="non-terminal residue" evidence="2">
    <location>
        <position position="479"/>
    </location>
</feature>
<feature type="compositionally biased region" description="Basic residues" evidence="1">
    <location>
        <begin position="349"/>
        <end position="359"/>
    </location>
</feature>
<feature type="non-terminal residue" evidence="2">
    <location>
        <position position="1"/>
    </location>
</feature>
<feature type="compositionally biased region" description="Basic residues" evidence="1">
    <location>
        <begin position="376"/>
        <end position="385"/>
    </location>
</feature>
<feature type="compositionally biased region" description="Basic and acidic residues" evidence="1">
    <location>
        <begin position="46"/>
        <end position="63"/>
    </location>
</feature>
<evidence type="ECO:0000256" key="1">
    <source>
        <dbReference type="SAM" id="MobiDB-lite"/>
    </source>
</evidence>
<keyword evidence="2" id="KW-0328">Glycosyltransferase</keyword>
<feature type="compositionally biased region" description="Basic and acidic residues" evidence="1">
    <location>
        <begin position="141"/>
        <end position="155"/>
    </location>
</feature>
<feature type="compositionally biased region" description="Basic residues" evidence="1">
    <location>
        <begin position="262"/>
        <end position="271"/>
    </location>
</feature>
<keyword evidence="2" id="KW-0808">Transferase</keyword>
<evidence type="ECO:0000313" key="2">
    <source>
        <dbReference type="EMBL" id="CAA9511452.1"/>
    </source>
</evidence>
<feature type="compositionally biased region" description="Basic residues" evidence="1">
    <location>
        <begin position="156"/>
        <end position="169"/>
    </location>
</feature>
<feature type="compositionally biased region" description="Basic and acidic residues" evidence="1">
    <location>
        <begin position="360"/>
        <end position="375"/>
    </location>
</feature>
<sequence length="479" mass="54380">ELRGSDFRAGRAARRVRCLRPVRTRLRGRATRLLRALRASAPRSGVGRDRHERRVRPHHDPARPRPRLTGLRRVEAAGARRRHGPRTRSVLDHGLIGMGERPADLPLRPSRARARPQREPDQRRRPSRRAERRRGPAALDLRLRADRRADLDPRGRNRRGRRRRGRPAARGRTLDRDHDPRRRRRLPRPARPAPALARPPRRPLLRRLRELRLRHHRRRAGARGRAGRDDLAVGAWLREPSDRPLRPPGLLRLRAHLLRPARLGARGRAHPGRPAAHGGGPRARGAGRGRRRGRRARLGEPGRSGLLAGLRHPARRRADQEPLRRPHVHPAGSGAAQARPADEVQSAARGRRRPARGRGRRLDRARKHDTADRRDAARRRRHRGPPAHLRAGHTPPVPLRHRHVDAAGDDRPRANCRGGGRGARLRLAGLSVARGRLRGRRRGARHALRRLLHGRLSARAQRRGERQVRARGACGHDGL</sequence>
<protein>
    <submittedName>
        <fullName evidence="2">Amidophosphoribosyltransferase</fullName>
        <ecNumber evidence="2">2.4.2.14</ecNumber>
    </submittedName>
</protein>
<name>A0A6J4T2A7_9ACTN</name>
<feature type="region of interest" description="Disordered" evidence="1">
    <location>
        <begin position="458"/>
        <end position="479"/>
    </location>
</feature>